<evidence type="ECO:0000256" key="2">
    <source>
        <dbReference type="ARBA" id="ARBA00022801"/>
    </source>
</evidence>
<dbReference type="GO" id="GO:0046872">
    <property type="term" value="F:metal ion binding"/>
    <property type="evidence" value="ECO:0007669"/>
    <property type="project" value="UniProtKB-KW"/>
</dbReference>
<evidence type="ECO:0000313" key="6">
    <source>
        <dbReference type="EMBL" id="MDN4483660.1"/>
    </source>
</evidence>
<dbReference type="EC" id="3.-.-.-" evidence="6"/>
<dbReference type="AlphaFoldDB" id="A0AB35MIX3"/>
<feature type="chain" id="PRO_5044276886" evidence="4">
    <location>
        <begin position="25"/>
        <end position="492"/>
    </location>
</feature>
<dbReference type="GO" id="GO:0016810">
    <property type="term" value="F:hydrolase activity, acting on carbon-nitrogen (but not peptide) bonds"/>
    <property type="evidence" value="ECO:0007669"/>
    <property type="project" value="InterPro"/>
</dbReference>
<evidence type="ECO:0000259" key="5">
    <source>
        <dbReference type="PROSITE" id="PS51677"/>
    </source>
</evidence>
<dbReference type="PROSITE" id="PS51677">
    <property type="entry name" value="NODB"/>
    <property type="match status" value="1"/>
</dbReference>
<dbReference type="RefSeq" id="WP_301160453.1">
    <property type="nucleotide sequence ID" value="NZ_JAUHQB010000005.1"/>
</dbReference>
<dbReference type="InterPro" id="IPR011330">
    <property type="entry name" value="Glyco_hydro/deAcase_b/a-brl"/>
</dbReference>
<dbReference type="PANTHER" id="PTHR10587:SF133">
    <property type="entry name" value="CHITIN DEACETYLASE 1-RELATED"/>
    <property type="match status" value="1"/>
</dbReference>
<organism evidence="6 7">
    <name type="scientific">Demequina lignilytica</name>
    <dbReference type="NCBI Taxonomy" id="3051663"/>
    <lineage>
        <taxon>Bacteria</taxon>
        <taxon>Bacillati</taxon>
        <taxon>Actinomycetota</taxon>
        <taxon>Actinomycetes</taxon>
        <taxon>Micrococcales</taxon>
        <taxon>Demequinaceae</taxon>
        <taxon>Demequina</taxon>
    </lineage>
</organism>
<dbReference type="InterPro" id="IPR050248">
    <property type="entry name" value="Polysacc_deacetylase_ArnD"/>
</dbReference>
<dbReference type="PANTHER" id="PTHR10587">
    <property type="entry name" value="GLYCOSYL TRANSFERASE-RELATED"/>
    <property type="match status" value="1"/>
</dbReference>
<keyword evidence="1" id="KW-0479">Metal-binding</keyword>
<keyword evidence="4" id="KW-0732">Signal</keyword>
<name>A0AB35MIX3_9MICO</name>
<dbReference type="CDD" id="cd10917">
    <property type="entry name" value="CE4_NodB_like_6s_7s"/>
    <property type="match status" value="1"/>
</dbReference>
<dbReference type="GO" id="GO:0005975">
    <property type="term" value="P:carbohydrate metabolic process"/>
    <property type="evidence" value="ECO:0007669"/>
    <property type="project" value="InterPro"/>
</dbReference>
<evidence type="ECO:0000256" key="3">
    <source>
        <dbReference type="SAM" id="MobiDB-lite"/>
    </source>
</evidence>
<feature type="signal peptide" evidence="4">
    <location>
        <begin position="1"/>
        <end position="24"/>
    </location>
</feature>
<feature type="domain" description="NodB homology" evidence="5">
    <location>
        <begin position="297"/>
        <end position="473"/>
    </location>
</feature>
<sequence>MRTRGITIGAVAGALILTSCSGSATEPTASPTHDPTASLTATEQFVAPALLTVDPSTVDGIDVEVDESLAKGHYTYVAIPLLPNGEDIAEIMRAHIEPRLQAFRDFEAIASDGVEPELTVSWDLVGASPDAVGVRLASAEVGGEVFDGSSTTVWIDVAAREERTVLDLFDPDTYQEVLDRIVAAGSSDPRIDTQMFNDQMDGEWEAFDSVAFTPEGELWVEFDRAQVATSTAPVGVEISAEGVLSEFGLVAQASALSPSDPLLEAVVAPQPSETGTSTGAPPLTQTTTGDTDCAVEKCIALTFDDGPVAGTNELLDILADRGAKATFFMVGKNATANPDVVARVAAEGHVIGTHTWDHPQLTRLGADEVRSEIEKASDAIEAASGVRPTLLRPPYGATNDTVAGVAAELGLAQILWDVDPEDWKDKDSAIVRDRVVSHAHRNAIILSHDIHPTTRGAYAEIIDALLADGYTLVTVPDLIDDLEPGRKYFNGS</sequence>
<dbReference type="Proteomes" id="UP001172756">
    <property type="component" value="Unassembled WGS sequence"/>
</dbReference>
<proteinExistence type="predicted"/>
<reference evidence="6 7" key="1">
    <citation type="submission" date="2023-06" db="EMBL/GenBank/DDBJ databases">
        <title>SYSU T0a273.</title>
        <authorList>
            <person name="Gao L."/>
            <person name="Fang B.-Z."/>
            <person name="Li W.-J."/>
        </authorList>
    </citation>
    <scope>NUCLEOTIDE SEQUENCE [LARGE SCALE GENOMIC DNA]</scope>
    <source>
        <strain evidence="6 7">SYSU T0a273</strain>
    </source>
</reference>
<accession>A0AB35MIX3</accession>
<dbReference type="PROSITE" id="PS51257">
    <property type="entry name" value="PROKAR_LIPOPROTEIN"/>
    <property type="match status" value="1"/>
</dbReference>
<dbReference type="Gene3D" id="3.20.20.370">
    <property type="entry name" value="Glycoside hydrolase/deacetylase"/>
    <property type="match status" value="1"/>
</dbReference>
<evidence type="ECO:0000313" key="7">
    <source>
        <dbReference type="Proteomes" id="UP001172756"/>
    </source>
</evidence>
<dbReference type="Pfam" id="PF01522">
    <property type="entry name" value="Polysacc_deac_1"/>
    <property type="match status" value="1"/>
</dbReference>
<keyword evidence="2 6" id="KW-0378">Hydrolase</keyword>
<dbReference type="SUPFAM" id="SSF88713">
    <property type="entry name" value="Glycoside hydrolase/deacetylase"/>
    <property type="match status" value="1"/>
</dbReference>
<evidence type="ECO:0000256" key="4">
    <source>
        <dbReference type="SAM" id="SignalP"/>
    </source>
</evidence>
<dbReference type="GO" id="GO:0016020">
    <property type="term" value="C:membrane"/>
    <property type="evidence" value="ECO:0007669"/>
    <property type="project" value="TreeGrafter"/>
</dbReference>
<dbReference type="InterPro" id="IPR002509">
    <property type="entry name" value="NODB_dom"/>
</dbReference>
<feature type="compositionally biased region" description="Polar residues" evidence="3">
    <location>
        <begin position="271"/>
        <end position="288"/>
    </location>
</feature>
<evidence type="ECO:0000256" key="1">
    <source>
        <dbReference type="ARBA" id="ARBA00022723"/>
    </source>
</evidence>
<gene>
    <name evidence="6" type="ORF">QQ002_08955</name>
</gene>
<feature type="region of interest" description="Disordered" evidence="3">
    <location>
        <begin position="269"/>
        <end position="288"/>
    </location>
</feature>
<dbReference type="EMBL" id="JAUHQB010000005">
    <property type="protein sequence ID" value="MDN4483660.1"/>
    <property type="molecule type" value="Genomic_DNA"/>
</dbReference>
<comment type="caution">
    <text evidence="6">The sequence shown here is derived from an EMBL/GenBank/DDBJ whole genome shotgun (WGS) entry which is preliminary data.</text>
</comment>
<protein>
    <submittedName>
        <fullName evidence="6">Polysaccharide deacetylase family protein</fullName>
        <ecNumber evidence="6">3.-.-.-</ecNumber>
    </submittedName>
</protein>